<evidence type="ECO:0000256" key="1">
    <source>
        <dbReference type="ARBA" id="ARBA00022801"/>
    </source>
</evidence>
<dbReference type="RefSeq" id="WP_165232673.1">
    <property type="nucleotide sequence ID" value="NZ_CP049257.1"/>
</dbReference>
<keyword evidence="1" id="KW-0378">Hydrolase</keyword>
<name>A0A6G6WE15_9ACTN</name>
<protein>
    <submittedName>
        <fullName evidence="3">S9 family peptidase</fullName>
    </submittedName>
</protein>
<organism evidence="3 4">
    <name type="scientific">Nocardioides anomalus</name>
    <dbReference type="NCBI Taxonomy" id="2712223"/>
    <lineage>
        <taxon>Bacteria</taxon>
        <taxon>Bacillati</taxon>
        <taxon>Actinomycetota</taxon>
        <taxon>Actinomycetes</taxon>
        <taxon>Propionibacteriales</taxon>
        <taxon>Nocardioidaceae</taxon>
        <taxon>Nocardioides</taxon>
    </lineage>
</organism>
<dbReference type="PANTHER" id="PTHR42776:SF4">
    <property type="entry name" value="ACYLAMINO-ACID-RELEASING ENZYME"/>
    <property type="match status" value="1"/>
</dbReference>
<dbReference type="KEGG" id="nano:G5V58_11725"/>
<proteinExistence type="predicted"/>
<dbReference type="GO" id="GO:0006508">
    <property type="term" value="P:proteolysis"/>
    <property type="evidence" value="ECO:0007669"/>
    <property type="project" value="InterPro"/>
</dbReference>
<accession>A0A6G6WE15</accession>
<evidence type="ECO:0000313" key="4">
    <source>
        <dbReference type="Proteomes" id="UP000502996"/>
    </source>
</evidence>
<keyword evidence="4" id="KW-1185">Reference proteome</keyword>
<dbReference type="SUPFAM" id="SSF82171">
    <property type="entry name" value="DPP6 N-terminal domain-like"/>
    <property type="match status" value="1"/>
</dbReference>
<dbReference type="InterPro" id="IPR011042">
    <property type="entry name" value="6-blade_b-propeller_TolB-like"/>
</dbReference>
<feature type="domain" description="Peptidase S9 prolyl oligopeptidase catalytic" evidence="2">
    <location>
        <begin position="446"/>
        <end position="648"/>
    </location>
</feature>
<dbReference type="SUPFAM" id="SSF53474">
    <property type="entry name" value="alpha/beta-Hydrolases"/>
    <property type="match status" value="1"/>
</dbReference>
<dbReference type="Gene3D" id="2.120.10.30">
    <property type="entry name" value="TolB, C-terminal domain"/>
    <property type="match status" value="1"/>
</dbReference>
<sequence>MTPTGLADPPAETLAWVAAHQRRSRETGPGGLADVSQVAPHPARDVVACTLGLRSCADEDVRRQVALVADGAPPRPLLPDAASSSWPVWSPDGTRLCVVAAYGDEPATAVVVDPDAGEVARAAGLDGTVEAARFSPDGASLALVVAQPGAEVSDTWGSGSVGDARTESWQPAVLPFTGGRRQLVVWDVASGATTTLSDLNVWEADWYDDGLVALVTEGAGEGAWYTARLVTVSRDGEVAELHRGPDQLAHPHTSPSGRAWSVLSGFASDRDLLAGELVVGRPGSDGVAVDTLDVHVTDQRWLDEARILFIGHRRLDTVVGTVDVETGAASELWCGRETTGLYQPDLGGLDHEGRPVLALERSDVPPRLVRLGASGPEVLLDTAGPGTAHVVATTGRTTELRWTSRDGLEVEGLVTVPDADGPHPLVLHVHGGPVGAYQDGWIGRDAHTSLLVARGYAVFRPNPRGSAGRGAAYAEAVRHDMGGLDVDDVLTGVERLVADGVADPDRLAITGQSYGGFMAAWVPCLTDVFRASVARSPVTDWRSQHLTSNIAEFDAIFLDGEPFDPDSQYQTRNPLTHHARCRTPTLLTAGARDLATPASQAEQFHHALVEQGVDSALAIYPEEGHGVQALPALADQCARMVAWFDRYLLTP</sequence>
<evidence type="ECO:0000259" key="2">
    <source>
        <dbReference type="Pfam" id="PF00326"/>
    </source>
</evidence>
<dbReference type="AlphaFoldDB" id="A0A6G6WE15"/>
<dbReference type="Proteomes" id="UP000502996">
    <property type="component" value="Chromosome"/>
</dbReference>
<reference evidence="3 4" key="1">
    <citation type="submission" date="2020-02" db="EMBL/GenBank/DDBJ databases">
        <title>Full genome sequence of Nocardioides sp. R-3366.</title>
        <authorList>
            <person name="Im W.-T."/>
        </authorList>
    </citation>
    <scope>NUCLEOTIDE SEQUENCE [LARGE SCALE GENOMIC DNA]</scope>
    <source>
        <strain evidence="3 4">R-3366</strain>
    </source>
</reference>
<dbReference type="InterPro" id="IPR029058">
    <property type="entry name" value="AB_hydrolase_fold"/>
</dbReference>
<dbReference type="Pfam" id="PF00326">
    <property type="entry name" value="Peptidase_S9"/>
    <property type="match status" value="1"/>
</dbReference>
<evidence type="ECO:0000313" key="3">
    <source>
        <dbReference type="EMBL" id="QIG43345.1"/>
    </source>
</evidence>
<dbReference type="PANTHER" id="PTHR42776">
    <property type="entry name" value="SERINE PEPTIDASE S9 FAMILY MEMBER"/>
    <property type="match status" value="1"/>
</dbReference>
<dbReference type="GO" id="GO:0004252">
    <property type="term" value="F:serine-type endopeptidase activity"/>
    <property type="evidence" value="ECO:0007669"/>
    <property type="project" value="TreeGrafter"/>
</dbReference>
<gene>
    <name evidence="3" type="ORF">G5V58_11725</name>
</gene>
<dbReference type="Gene3D" id="3.40.50.1820">
    <property type="entry name" value="alpha/beta hydrolase"/>
    <property type="match status" value="1"/>
</dbReference>
<dbReference type="EMBL" id="CP049257">
    <property type="protein sequence ID" value="QIG43345.1"/>
    <property type="molecule type" value="Genomic_DNA"/>
</dbReference>
<dbReference type="InterPro" id="IPR001375">
    <property type="entry name" value="Peptidase_S9_cat"/>
</dbReference>